<gene>
    <name evidence="1" type="ORF">DPMN_073009</name>
</gene>
<protein>
    <submittedName>
        <fullName evidence="1">Uncharacterized protein</fullName>
    </submittedName>
</protein>
<organism evidence="1 2">
    <name type="scientific">Dreissena polymorpha</name>
    <name type="common">Zebra mussel</name>
    <name type="synonym">Mytilus polymorpha</name>
    <dbReference type="NCBI Taxonomy" id="45954"/>
    <lineage>
        <taxon>Eukaryota</taxon>
        <taxon>Metazoa</taxon>
        <taxon>Spiralia</taxon>
        <taxon>Lophotrochozoa</taxon>
        <taxon>Mollusca</taxon>
        <taxon>Bivalvia</taxon>
        <taxon>Autobranchia</taxon>
        <taxon>Heteroconchia</taxon>
        <taxon>Euheterodonta</taxon>
        <taxon>Imparidentia</taxon>
        <taxon>Neoheterodontei</taxon>
        <taxon>Myida</taxon>
        <taxon>Dreissenoidea</taxon>
        <taxon>Dreissenidae</taxon>
        <taxon>Dreissena</taxon>
    </lineage>
</organism>
<dbReference type="Proteomes" id="UP000828390">
    <property type="component" value="Unassembled WGS sequence"/>
</dbReference>
<sequence>MHSAQLTQNGAHLFPEVREELPHAPLGRSCLLDGVNCLLLLLLQFLLQIVQPIEQLVTDVEQNLRLFQKVVF</sequence>
<evidence type="ECO:0000313" key="1">
    <source>
        <dbReference type="EMBL" id="KAH3713222.1"/>
    </source>
</evidence>
<dbReference type="AlphaFoldDB" id="A0A9D4BY96"/>
<evidence type="ECO:0000313" key="2">
    <source>
        <dbReference type="Proteomes" id="UP000828390"/>
    </source>
</evidence>
<reference evidence="1" key="2">
    <citation type="submission" date="2020-11" db="EMBL/GenBank/DDBJ databases">
        <authorList>
            <person name="McCartney M.A."/>
            <person name="Auch B."/>
            <person name="Kono T."/>
            <person name="Mallez S."/>
            <person name="Becker A."/>
            <person name="Gohl D.M."/>
            <person name="Silverstein K.A.T."/>
            <person name="Koren S."/>
            <person name="Bechman K.B."/>
            <person name="Herman A."/>
            <person name="Abrahante J.E."/>
            <person name="Garbe J."/>
        </authorList>
    </citation>
    <scope>NUCLEOTIDE SEQUENCE</scope>
    <source>
        <strain evidence="1">Duluth1</strain>
        <tissue evidence="1">Whole animal</tissue>
    </source>
</reference>
<reference evidence="1" key="1">
    <citation type="journal article" date="2019" name="bioRxiv">
        <title>The Genome of the Zebra Mussel, Dreissena polymorpha: A Resource for Invasive Species Research.</title>
        <authorList>
            <person name="McCartney M.A."/>
            <person name="Auch B."/>
            <person name="Kono T."/>
            <person name="Mallez S."/>
            <person name="Zhang Y."/>
            <person name="Obille A."/>
            <person name="Becker A."/>
            <person name="Abrahante J.E."/>
            <person name="Garbe J."/>
            <person name="Badalamenti J.P."/>
            <person name="Herman A."/>
            <person name="Mangelson H."/>
            <person name="Liachko I."/>
            <person name="Sullivan S."/>
            <person name="Sone E.D."/>
            <person name="Koren S."/>
            <person name="Silverstein K.A.T."/>
            <person name="Beckman K.B."/>
            <person name="Gohl D.M."/>
        </authorList>
    </citation>
    <scope>NUCLEOTIDE SEQUENCE</scope>
    <source>
        <strain evidence="1">Duluth1</strain>
        <tissue evidence="1">Whole animal</tissue>
    </source>
</reference>
<accession>A0A9D4BY96</accession>
<comment type="caution">
    <text evidence="1">The sequence shown here is derived from an EMBL/GenBank/DDBJ whole genome shotgun (WGS) entry which is preliminary data.</text>
</comment>
<name>A0A9D4BY96_DREPO</name>
<dbReference type="EMBL" id="JAIWYP010000014">
    <property type="protein sequence ID" value="KAH3713222.1"/>
    <property type="molecule type" value="Genomic_DNA"/>
</dbReference>
<keyword evidence="2" id="KW-1185">Reference proteome</keyword>
<proteinExistence type="predicted"/>